<gene>
    <name evidence="14" type="ORF">SPPG_03969</name>
</gene>
<dbReference type="Pfam" id="PF00443">
    <property type="entry name" value="UCH"/>
    <property type="match status" value="1"/>
</dbReference>
<evidence type="ECO:0000256" key="2">
    <source>
        <dbReference type="ARBA" id="ARBA00009085"/>
    </source>
</evidence>
<dbReference type="Pfam" id="PF02148">
    <property type="entry name" value="zf-UBP"/>
    <property type="match status" value="1"/>
</dbReference>
<keyword evidence="8" id="KW-0508">mRNA splicing</keyword>
<comment type="similarity">
    <text evidence="2">Belongs to the peptidase C19 family.</text>
</comment>
<dbReference type="eggNOG" id="KOG2026">
    <property type="taxonomic scope" value="Eukaryota"/>
</dbReference>
<evidence type="ECO:0000313" key="15">
    <source>
        <dbReference type="Proteomes" id="UP000053201"/>
    </source>
</evidence>
<dbReference type="InterPro" id="IPR001394">
    <property type="entry name" value="Peptidase_C19_UCH"/>
</dbReference>
<dbReference type="InterPro" id="IPR013083">
    <property type="entry name" value="Znf_RING/FYVE/PHD"/>
</dbReference>
<dbReference type="Proteomes" id="UP000053201">
    <property type="component" value="Unassembled WGS sequence"/>
</dbReference>
<sequence length="477" mass="54530">MDKRKHPDVENGDSEQVDVESPARKKGKATPVAGPQGLFLDTVNRYMLDFDFEKLCSVSLSNLNVYACLVCGKYFQGRGKSSHAYFHSLHENHHVFINLYTLKVYILPDGYEVTDSSLNDIKYVLNPTFTLEQVAQLDKVNPYSYDLNNKRYLPGFVGLNNIKANDYVNVVVQSLIHVQPLRDHFLIDNSATGSELVKRFGMLMRKVWNPRAFKGQVSPHELLQEISNASQKKFRLNEQADPTDLISWLLNALHAGMGGKKKAGSSLIHRTFQGELRIDSQTIVVKETVEGEEAEKKVFDESREIISKRSPFMFLTLDLPPPPLFQDETEKNIIPQIPLATLLSKYDGVTGQESGNILRRYKITALPEYLIFHIKRFTKNNWTMEKNPTIVNFPIKNVDMSDYVEGPDALGETRYDLVANICHEGKPGPGNGIYRVHVHDKAKDQWFQIQDLFVEEIMPQMIFLSESYIQIWEKTRS</sequence>
<dbReference type="GeneID" id="27687448"/>
<comment type="subcellular location">
    <subcellularLocation>
        <location evidence="1">Nucleus</location>
    </subcellularLocation>
</comment>
<dbReference type="SUPFAM" id="SSF54001">
    <property type="entry name" value="Cysteine proteinases"/>
    <property type="match status" value="1"/>
</dbReference>
<dbReference type="FunFam" id="3.30.40.10:FF:000068">
    <property type="entry name" value="U4/U6.U5 tri-snRNP-associated protein 2"/>
    <property type="match status" value="1"/>
</dbReference>
<evidence type="ECO:0000256" key="8">
    <source>
        <dbReference type="ARBA" id="ARBA00023187"/>
    </source>
</evidence>
<dbReference type="PANTHER" id="PTHR21646:SF16">
    <property type="entry name" value="U4_U6.U5 TRI-SNRNP-ASSOCIATED PROTEIN 2"/>
    <property type="match status" value="1"/>
</dbReference>
<keyword evidence="5" id="KW-0747">Spliceosome</keyword>
<proteinExistence type="inferred from homology"/>
<evidence type="ECO:0000259" key="12">
    <source>
        <dbReference type="PROSITE" id="PS50235"/>
    </source>
</evidence>
<dbReference type="CDD" id="cd02669">
    <property type="entry name" value="Peptidase_C19M"/>
    <property type="match status" value="1"/>
</dbReference>
<evidence type="ECO:0000256" key="11">
    <source>
        <dbReference type="SAM" id="MobiDB-lite"/>
    </source>
</evidence>
<dbReference type="GO" id="GO:0000245">
    <property type="term" value="P:spliceosomal complex assembly"/>
    <property type="evidence" value="ECO:0007669"/>
    <property type="project" value="InterPro"/>
</dbReference>
<keyword evidence="6 10" id="KW-0863">Zinc-finger</keyword>
<dbReference type="OMA" id="QLRRFKC"/>
<evidence type="ECO:0000259" key="13">
    <source>
        <dbReference type="PROSITE" id="PS50271"/>
    </source>
</evidence>
<dbReference type="GO" id="GO:0016579">
    <property type="term" value="P:protein deubiquitination"/>
    <property type="evidence" value="ECO:0007669"/>
    <property type="project" value="InterPro"/>
</dbReference>
<dbReference type="InterPro" id="IPR050185">
    <property type="entry name" value="Ub_carboxyl-term_hydrolase"/>
</dbReference>
<dbReference type="InParanoid" id="A0A0L0HIZ2"/>
<evidence type="ECO:0000256" key="7">
    <source>
        <dbReference type="ARBA" id="ARBA00022833"/>
    </source>
</evidence>
<evidence type="ECO:0000256" key="5">
    <source>
        <dbReference type="ARBA" id="ARBA00022728"/>
    </source>
</evidence>
<dbReference type="InterPro" id="IPR028889">
    <property type="entry name" value="USP"/>
</dbReference>
<dbReference type="PROSITE" id="PS50271">
    <property type="entry name" value="ZF_UBP"/>
    <property type="match status" value="1"/>
</dbReference>
<dbReference type="EMBL" id="KQ257455">
    <property type="protein sequence ID" value="KND00865.1"/>
    <property type="molecule type" value="Genomic_DNA"/>
</dbReference>
<feature type="domain" description="USP" evidence="12">
    <location>
        <begin position="157"/>
        <end position="475"/>
    </location>
</feature>
<dbReference type="STRING" id="645134.A0A0L0HIZ2"/>
<dbReference type="OrthoDB" id="10263353at2759"/>
<dbReference type="VEuPathDB" id="FungiDB:SPPG_03969"/>
<evidence type="ECO:0000313" key="14">
    <source>
        <dbReference type="EMBL" id="KND00865.1"/>
    </source>
</evidence>
<dbReference type="InterPro" id="IPR001607">
    <property type="entry name" value="Znf_UBP"/>
</dbReference>
<evidence type="ECO:0000256" key="3">
    <source>
        <dbReference type="ARBA" id="ARBA00022664"/>
    </source>
</evidence>
<dbReference type="InterPro" id="IPR033809">
    <property type="entry name" value="USP39"/>
</dbReference>
<dbReference type="PANTHER" id="PTHR21646">
    <property type="entry name" value="UBIQUITIN CARBOXYL-TERMINAL HYDROLASE"/>
    <property type="match status" value="1"/>
</dbReference>
<dbReference type="Gene3D" id="3.90.70.10">
    <property type="entry name" value="Cysteine proteinases"/>
    <property type="match status" value="1"/>
</dbReference>
<dbReference type="FunCoup" id="A0A0L0HIZ2">
    <property type="interactions" value="735"/>
</dbReference>
<organism evidence="14 15">
    <name type="scientific">Spizellomyces punctatus (strain DAOM BR117)</name>
    <dbReference type="NCBI Taxonomy" id="645134"/>
    <lineage>
        <taxon>Eukaryota</taxon>
        <taxon>Fungi</taxon>
        <taxon>Fungi incertae sedis</taxon>
        <taxon>Chytridiomycota</taxon>
        <taxon>Chytridiomycota incertae sedis</taxon>
        <taxon>Chytridiomycetes</taxon>
        <taxon>Spizellomycetales</taxon>
        <taxon>Spizellomycetaceae</taxon>
        <taxon>Spizellomyces</taxon>
    </lineage>
</organism>
<feature type="region of interest" description="Disordered" evidence="11">
    <location>
        <begin position="1"/>
        <end position="31"/>
    </location>
</feature>
<keyword evidence="9" id="KW-0539">Nucleus</keyword>
<evidence type="ECO:0000256" key="1">
    <source>
        <dbReference type="ARBA" id="ARBA00004123"/>
    </source>
</evidence>
<dbReference type="GO" id="GO:0004843">
    <property type="term" value="F:cysteine-type deubiquitinase activity"/>
    <property type="evidence" value="ECO:0007669"/>
    <property type="project" value="InterPro"/>
</dbReference>
<dbReference type="SUPFAM" id="SSF57850">
    <property type="entry name" value="RING/U-box"/>
    <property type="match status" value="1"/>
</dbReference>
<evidence type="ECO:0000256" key="10">
    <source>
        <dbReference type="PROSITE-ProRule" id="PRU00502"/>
    </source>
</evidence>
<dbReference type="GO" id="GO:0005681">
    <property type="term" value="C:spliceosomal complex"/>
    <property type="evidence" value="ECO:0007669"/>
    <property type="project" value="UniProtKB-KW"/>
</dbReference>
<dbReference type="RefSeq" id="XP_016608904.1">
    <property type="nucleotide sequence ID" value="XM_016752216.1"/>
</dbReference>
<dbReference type="AlphaFoldDB" id="A0A0L0HIZ2"/>
<accession>A0A0L0HIZ2</accession>
<evidence type="ECO:0000256" key="4">
    <source>
        <dbReference type="ARBA" id="ARBA00022723"/>
    </source>
</evidence>
<dbReference type="SMART" id="SM00290">
    <property type="entry name" value="ZnF_UBP"/>
    <property type="match status" value="1"/>
</dbReference>
<feature type="domain" description="UBP-type" evidence="13">
    <location>
        <begin position="35"/>
        <end position="132"/>
    </location>
</feature>
<keyword evidence="7" id="KW-0862">Zinc</keyword>
<dbReference type="GO" id="GO:0008270">
    <property type="term" value="F:zinc ion binding"/>
    <property type="evidence" value="ECO:0007669"/>
    <property type="project" value="UniProtKB-KW"/>
</dbReference>
<reference evidence="14 15" key="1">
    <citation type="submission" date="2009-08" db="EMBL/GenBank/DDBJ databases">
        <title>The Genome Sequence of Spizellomyces punctatus strain DAOM BR117.</title>
        <authorList>
            <consortium name="The Broad Institute Genome Sequencing Platform"/>
            <person name="Russ C."/>
            <person name="Cuomo C."/>
            <person name="Shea T."/>
            <person name="Young S.K."/>
            <person name="Zeng Q."/>
            <person name="Koehrsen M."/>
            <person name="Haas B."/>
            <person name="Borodovsky M."/>
            <person name="Guigo R."/>
            <person name="Alvarado L."/>
            <person name="Berlin A."/>
            <person name="Bochicchio J."/>
            <person name="Borenstein D."/>
            <person name="Chapman S."/>
            <person name="Chen Z."/>
            <person name="Engels R."/>
            <person name="Freedman E."/>
            <person name="Gellesch M."/>
            <person name="Goldberg J."/>
            <person name="Griggs A."/>
            <person name="Gujja S."/>
            <person name="Heiman D."/>
            <person name="Hepburn T."/>
            <person name="Howarth C."/>
            <person name="Jen D."/>
            <person name="Larson L."/>
            <person name="Lewis B."/>
            <person name="Mehta T."/>
            <person name="Park D."/>
            <person name="Pearson M."/>
            <person name="Roberts A."/>
            <person name="Saif S."/>
            <person name="Shenoy N."/>
            <person name="Sisk P."/>
            <person name="Stolte C."/>
            <person name="Sykes S."/>
            <person name="Thomson T."/>
            <person name="Walk T."/>
            <person name="White J."/>
            <person name="Yandava C."/>
            <person name="Burger G."/>
            <person name="Gray M.W."/>
            <person name="Holland P.W.H."/>
            <person name="King N."/>
            <person name="Lang F.B.F."/>
            <person name="Roger A.J."/>
            <person name="Ruiz-Trillo I."/>
            <person name="Lander E."/>
            <person name="Nusbaum C."/>
        </authorList>
    </citation>
    <scope>NUCLEOTIDE SEQUENCE [LARGE SCALE GENOMIC DNA]</scope>
    <source>
        <strain evidence="14 15">DAOM BR117</strain>
    </source>
</reference>
<dbReference type="Gene3D" id="3.30.40.10">
    <property type="entry name" value="Zinc/RING finger domain, C3HC4 (zinc finger)"/>
    <property type="match status" value="1"/>
</dbReference>
<dbReference type="InterPro" id="IPR038765">
    <property type="entry name" value="Papain-like_cys_pep_sf"/>
</dbReference>
<keyword evidence="4" id="KW-0479">Metal-binding</keyword>
<evidence type="ECO:0000256" key="6">
    <source>
        <dbReference type="ARBA" id="ARBA00022771"/>
    </source>
</evidence>
<name>A0A0L0HIZ2_SPIPD</name>
<dbReference type="PROSITE" id="PS50235">
    <property type="entry name" value="USP_3"/>
    <property type="match status" value="1"/>
</dbReference>
<evidence type="ECO:0000256" key="9">
    <source>
        <dbReference type="ARBA" id="ARBA00023242"/>
    </source>
</evidence>
<protein>
    <recommendedName>
        <fullName evidence="16">USP domain-containing protein</fullName>
    </recommendedName>
</protein>
<keyword evidence="3" id="KW-0507">mRNA processing</keyword>
<keyword evidence="15" id="KW-1185">Reference proteome</keyword>
<evidence type="ECO:0008006" key="16">
    <source>
        <dbReference type="Google" id="ProtNLM"/>
    </source>
</evidence>